<dbReference type="Proteomes" id="UP001153737">
    <property type="component" value="Chromosome 5"/>
</dbReference>
<reference evidence="2" key="1">
    <citation type="submission" date="2022-01" db="EMBL/GenBank/DDBJ databases">
        <authorList>
            <person name="King R."/>
        </authorList>
    </citation>
    <scope>NUCLEOTIDE SEQUENCE</scope>
</reference>
<sequence>MVYVSKPWTFSDTNRLAGSDSSSEESGASTSPPTTPPPAMPYQERARRSAQAHRTGAHAHHLQHQRHQLGEFGGKHQRPMGVAAAAAASLRVKPSQREMNFSFNPNNRPMYRCDGPQYPMTQAFYRNMNYNRTHKNVLRV</sequence>
<protein>
    <submittedName>
        <fullName evidence="2">Uncharacterized protein</fullName>
    </submittedName>
</protein>
<name>A0A9N9X1J1_PHACE</name>
<evidence type="ECO:0000256" key="1">
    <source>
        <dbReference type="SAM" id="MobiDB-lite"/>
    </source>
</evidence>
<feature type="region of interest" description="Disordered" evidence="1">
    <location>
        <begin position="1"/>
        <end position="81"/>
    </location>
</feature>
<dbReference type="EMBL" id="OU896711">
    <property type="protein sequence ID" value="CAG9821748.1"/>
    <property type="molecule type" value="Genomic_DNA"/>
</dbReference>
<keyword evidence="3" id="KW-1185">Reference proteome</keyword>
<organism evidence="2 3">
    <name type="scientific">Phaedon cochleariae</name>
    <name type="common">Mustard beetle</name>
    <dbReference type="NCBI Taxonomy" id="80249"/>
    <lineage>
        <taxon>Eukaryota</taxon>
        <taxon>Metazoa</taxon>
        <taxon>Ecdysozoa</taxon>
        <taxon>Arthropoda</taxon>
        <taxon>Hexapoda</taxon>
        <taxon>Insecta</taxon>
        <taxon>Pterygota</taxon>
        <taxon>Neoptera</taxon>
        <taxon>Endopterygota</taxon>
        <taxon>Coleoptera</taxon>
        <taxon>Polyphaga</taxon>
        <taxon>Cucujiformia</taxon>
        <taxon>Chrysomeloidea</taxon>
        <taxon>Chrysomelidae</taxon>
        <taxon>Chrysomelinae</taxon>
        <taxon>Chrysomelini</taxon>
        <taxon>Phaedon</taxon>
    </lineage>
</organism>
<reference evidence="2" key="2">
    <citation type="submission" date="2022-10" db="EMBL/GenBank/DDBJ databases">
        <authorList>
            <consortium name="ENA_rothamsted_submissions"/>
            <consortium name="culmorum"/>
            <person name="King R."/>
        </authorList>
    </citation>
    <scope>NUCLEOTIDE SEQUENCE</scope>
</reference>
<dbReference type="AlphaFoldDB" id="A0A9N9X1J1"/>
<accession>A0A9N9X1J1</accession>
<evidence type="ECO:0000313" key="2">
    <source>
        <dbReference type="EMBL" id="CAG9821748.1"/>
    </source>
</evidence>
<evidence type="ECO:0000313" key="3">
    <source>
        <dbReference type="Proteomes" id="UP001153737"/>
    </source>
</evidence>
<dbReference type="OrthoDB" id="19928at2759"/>
<feature type="compositionally biased region" description="Low complexity" evidence="1">
    <location>
        <begin position="17"/>
        <end position="32"/>
    </location>
</feature>
<gene>
    <name evidence="2" type="ORF">PHAECO_LOCUS9508</name>
</gene>
<proteinExistence type="predicted"/>
<feature type="compositionally biased region" description="Basic residues" evidence="1">
    <location>
        <begin position="48"/>
        <end position="67"/>
    </location>
</feature>